<evidence type="ECO:0000313" key="2">
    <source>
        <dbReference type="EMBL" id="RKT68394.1"/>
    </source>
</evidence>
<protein>
    <recommendedName>
        <fullName evidence="1">DUF5753 domain-containing protein</fullName>
    </recommendedName>
</protein>
<dbReference type="RefSeq" id="WP_121219375.1">
    <property type="nucleotide sequence ID" value="NZ_JBIUBA010000004.1"/>
</dbReference>
<dbReference type="EMBL" id="RBXR01000001">
    <property type="protein sequence ID" value="RKT68394.1"/>
    <property type="molecule type" value="Genomic_DNA"/>
</dbReference>
<evidence type="ECO:0000259" key="1">
    <source>
        <dbReference type="Pfam" id="PF19054"/>
    </source>
</evidence>
<dbReference type="Proteomes" id="UP000272729">
    <property type="component" value="Unassembled WGS sequence"/>
</dbReference>
<reference evidence="2 3" key="1">
    <citation type="submission" date="2018-10" db="EMBL/GenBank/DDBJ databases">
        <title>Sequencing the genomes of 1000 actinobacteria strains.</title>
        <authorList>
            <person name="Klenk H.-P."/>
        </authorList>
    </citation>
    <scope>NUCLEOTIDE SEQUENCE [LARGE SCALE GENOMIC DNA]</scope>
    <source>
        <strain evidence="2 3">DSM 43911</strain>
    </source>
</reference>
<gene>
    <name evidence="2" type="ORF">DFJ66_1578</name>
</gene>
<dbReference type="Pfam" id="PF19054">
    <property type="entry name" value="DUF5753"/>
    <property type="match status" value="1"/>
</dbReference>
<comment type="caution">
    <text evidence="2">The sequence shown here is derived from an EMBL/GenBank/DDBJ whole genome shotgun (WGS) entry which is preliminary data.</text>
</comment>
<organism evidence="2 3">
    <name type="scientific">Saccharothrix variisporea</name>
    <dbReference type="NCBI Taxonomy" id="543527"/>
    <lineage>
        <taxon>Bacteria</taxon>
        <taxon>Bacillati</taxon>
        <taxon>Actinomycetota</taxon>
        <taxon>Actinomycetes</taxon>
        <taxon>Pseudonocardiales</taxon>
        <taxon>Pseudonocardiaceae</taxon>
        <taxon>Saccharothrix</taxon>
    </lineage>
</organism>
<feature type="domain" description="DUF5753" evidence="1">
    <location>
        <begin position="44"/>
        <end position="191"/>
    </location>
</feature>
<proteinExistence type="predicted"/>
<evidence type="ECO:0000313" key="3">
    <source>
        <dbReference type="Proteomes" id="UP000272729"/>
    </source>
</evidence>
<dbReference type="InterPro" id="IPR043917">
    <property type="entry name" value="DUF5753"/>
</dbReference>
<name>A0A495X5L5_9PSEU</name>
<accession>A0A495X5L5</accession>
<sequence length="199" mass="22167">MKDISRFARLGRRSTEGDVRRGIDLIDLVRLAHYDLADPDGPDALRAAERRATRIVAYDTLAVPALLQTPEYARLLGNDPGRADVLHRHLPPASEFFVHETVLHAWAGDQEVLDDQLAALARRDDVRLVPFTAGCRPELRHSFTLLTFAVGGPAVHAETLSERVDVVARFQAVVEVLRWCALDVEESRRVFASPCEAAR</sequence>
<keyword evidence="3" id="KW-1185">Reference proteome</keyword>
<dbReference type="AlphaFoldDB" id="A0A495X5L5"/>